<keyword evidence="5" id="KW-0378">Hydrolase</keyword>
<dbReference type="SUPFAM" id="SSF56281">
    <property type="entry name" value="Metallo-hydrolase/oxidoreductase"/>
    <property type="match status" value="1"/>
</dbReference>
<dbReference type="SMART" id="SM00849">
    <property type="entry name" value="Lactamase_B"/>
    <property type="match status" value="1"/>
</dbReference>
<comment type="caution">
    <text evidence="5">The sequence shown here is derived from an EMBL/GenBank/DDBJ whole genome shotgun (WGS) entry which is preliminary data.</text>
</comment>
<dbReference type="AlphaFoldDB" id="A0A850ETI9"/>
<comment type="function">
    <text evidence="2">Counteracts the endogenous Pycsar antiviral defense system. Phosphodiesterase that enables metal-dependent hydrolysis of host cyclic nucleotide Pycsar defense signals such as cCMP and cUMP.</text>
</comment>
<proteinExistence type="predicted"/>
<evidence type="ECO:0000256" key="1">
    <source>
        <dbReference type="ARBA" id="ARBA00034221"/>
    </source>
</evidence>
<evidence type="ECO:0000313" key="5">
    <source>
        <dbReference type="EMBL" id="NUU63009.1"/>
    </source>
</evidence>
<dbReference type="Gene3D" id="3.60.15.10">
    <property type="entry name" value="Ribonuclease Z/Hydroxyacylglutathione hydrolase-like"/>
    <property type="match status" value="1"/>
</dbReference>
<name>A0A850ETI9_9BACL</name>
<sequence length="215" mass="24716">MKIEKIKSRSVLFTTRTTSGWDLNVQLILGDKYNYLIDTGLGSLSVAAVKEYIGNDNKPIIVVNTHHHWDHIWGNSSVQDCMIISHKLCREMIEQNWETTFEKYKMYVEGEAEMHLPNLTFEQELYFPEDKIRLIYTPGHTVDSISVLDEVEKVINVGDNIGDSVDEIVPSLYGEKEDYISTLLKYREMDFDTCISGHNIVLDKPVIDRILSIVS</sequence>
<comment type="catalytic activity">
    <reaction evidence="1">
        <text>3',5'-cyclic CMP + H2O = CMP + H(+)</text>
        <dbReference type="Rhea" id="RHEA:72675"/>
        <dbReference type="ChEBI" id="CHEBI:15377"/>
        <dbReference type="ChEBI" id="CHEBI:15378"/>
        <dbReference type="ChEBI" id="CHEBI:58003"/>
        <dbReference type="ChEBI" id="CHEBI:60377"/>
    </reaction>
    <physiologicalReaction direction="left-to-right" evidence="1">
        <dbReference type="Rhea" id="RHEA:72676"/>
    </physiologicalReaction>
</comment>
<evidence type="ECO:0000313" key="6">
    <source>
        <dbReference type="Proteomes" id="UP000564806"/>
    </source>
</evidence>
<dbReference type="Pfam" id="PF00753">
    <property type="entry name" value="Lactamase_B"/>
    <property type="match status" value="1"/>
</dbReference>
<organism evidence="5 6">
    <name type="scientific">Paenibacillus agri</name>
    <dbReference type="NCBI Taxonomy" id="2744309"/>
    <lineage>
        <taxon>Bacteria</taxon>
        <taxon>Bacillati</taxon>
        <taxon>Bacillota</taxon>
        <taxon>Bacilli</taxon>
        <taxon>Bacillales</taxon>
        <taxon>Paenibacillaceae</taxon>
        <taxon>Paenibacillus</taxon>
    </lineage>
</organism>
<dbReference type="InterPro" id="IPR001279">
    <property type="entry name" value="Metallo-B-lactamas"/>
</dbReference>
<evidence type="ECO:0000259" key="4">
    <source>
        <dbReference type="SMART" id="SM00849"/>
    </source>
</evidence>
<evidence type="ECO:0000256" key="2">
    <source>
        <dbReference type="ARBA" id="ARBA00034301"/>
    </source>
</evidence>
<dbReference type="InterPro" id="IPR036866">
    <property type="entry name" value="RibonucZ/Hydroxyglut_hydro"/>
</dbReference>
<reference evidence="5" key="1">
    <citation type="submission" date="2020-06" db="EMBL/GenBank/DDBJ databases">
        <title>Paenibacillus sp. nov., isolated from soil.</title>
        <authorList>
            <person name="Seo Y.L."/>
        </authorList>
    </citation>
    <scope>NUCLEOTIDE SEQUENCE [LARGE SCALE GENOMIC DNA]</scope>
    <source>
        <strain evidence="5">JW14</strain>
    </source>
</reference>
<dbReference type="EMBL" id="JABWCS010000217">
    <property type="protein sequence ID" value="NUU63009.1"/>
    <property type="molecule type" value="Genomic_DNA"/>
</dbReference>
<comment type="catalytic activity">
    <reaction evidence="3">
        <text>3',5'-cyclic UMP + H2O = UMP + H(+)</text>
        <dbReference type="Rhea" id="RHEA:70575"/>
        <dbReference type="ChEBI" id="CHEBI:15377"/>
        <dbReference type="ChEBI" id="CHEBI:15378"/>
        <dbReference type="ChEBI" id="CHEBI:57865"/>
        <dbReference type="ChEBI" id="CHEBI:184387"/>
    </reaction>
    <physiologicalReaction direction="left-to-right" evidence="3">
        <dbReference type="Rhea" id="RHEA:70576"/>
    </physiologicalReaction>
</comment>
<dbReference type="PANTHER" id="PTHR42951">
    <property type="entry name" value="METALLO-BETA-LACTAMASE DOMAIN-CONTAINING"/>
    <property type="match status" value="1"/>
</dbReference>
<dbReference type="InterPro" id="IPR050855">
    <property type="entry name" value="NDM-1-like"/>
</dbReference>
<accession>A0A850ETI9</accession>
<feature type="domain" description="Metallo-beta-lactamase" evidence="4">
    <location>
        <begin position="22"/>
        <end position="198"/>
    </location>
</feature>
<dbReference type="GO" id="GO:0016787">
    <property type="term" value="F:hydrolase activity"/>
    <property type="evidence" value="ECO:0007669"/>
    <property type="project" value="UniProtKB-KW"/>
</dbReference>
<evidence type="ECO:0000256" key="3">
    <source>
        <dbReference type="ARBA" id="ARBA00048505"/>
    </source>
</evidence>
<dbReference type="Proteomes" id="UP000564806">
    <property type="component" value="Unassembled WGS sequence"/>
</dbReference>
<keyword evidence="6" id="KW-1185">Reference proteome</keyword>
<protein>
    <submittedName>
        <fullName evidence="5">MBL fold metallo-hydrolase</fullName>
    </submittedName>
</protein>
<gene>
    <name evidence="5" type="ORF">HPT30_21905</name>
</gene>